<dbReference type="EMBL" id="CAADJE010000040">
    <property type="protein sequence ID" value="VFS91371.1"/>
    <property type="molecule type" value="Genomic_DNA"/>
</dbReference>
<evidence type="ECO:0000313" key="8">
    <source>
        <dbReference type="Proteomes" id="UP000345637"/>
    </source>
</evidence>
<keyword evidence="5" id="KW-0472">Membrane</keyword>
<keyword evidence="2" id="KW-1003">Cell membrane</keyword>
<evidence type="ECO:0000256" key="1">
    <source>
        <dbReference type="ARBA" id="ARBA00004651"/>
    </source>
</evidence>
<organism evidence="7 8">
    <name type="scientific">Raoultella planticola</name>
    <name type="common">Klebsiella planticola</name>
    <dbReference type="NCBI Taxonomy" id="575"/>
    <lineage>
        <taxon>Bacteria</taxon>
        <taxon>Pseudomonadati</taxon>
        <taxon>Pseudomonadota</taxon>
        <taxon>Gammaproteobacteria</taxon>
        <taxon>Enterobacterales</taxon>
        <taxon>Enterobacteriaceae</taxon>
        <taxon>Klebsiella/Raoultella group</taxon>
        <taxon>Raoultella</taxon>
    </lineage>
</organism>
<dbReference type="InterPro" id="IPR051539">
    <property type="entry name" value="T4SS-coupling_protein"/>
</dbReference>
<sequence>MAFWLWGENRNRRVWIFADELPTLHKLPDLVEILPEARKFGGCYVFGIQSYAQLEDIYGVKPAATLL</sequence>
<evidence type="ECO:0000313" key="7">
    <source>
        <dbReference type="EMBL" id="VFS91371.1"/>
    </source>
</evidence>
<keyword evidence="4" id="KW-1133">Transmembrane helix</keyword>
<evidence type="ECO:0000259" key="6">
    <source>
        <dbReference type="Pfam" id="PF10412"/>
    </source>
</evidence>
<feature type="domain" description="Type IV secretion system coupling protein TraD DNA-binding" evidence="6">
    <location>
        <begin position="8"/>
        <end position="67"/>
    </location>
</feature>
<proteinExistence type="predicted"/>
<dbReference type="CDD" id="cd01127">
    <property type="entry name" value="TrwB_TraG_TraD_VirD4"/>
    <property type="match status" value="1"/>
</dbReference>
<comment type="subcellular location">
    <subcellularLocation>
        <location evidence="1">Cell membrane</location>
        <topology evidence="1">Multi-pass membrane protein</topology>
    </subcellularLocation>
</comment>
<protein>
    <submittedName>
        <fullName evidence="7">DNA transport protein TraD</fullName>
    </submittedName>
</protein>
<keyword evidence="3" id="KW-0812">Transmembrane</keyword>
<dbReference type="GO" id="GO:0005886">
    <property type="term" value="C:plasma membrane"/>
    <property type="evidence" value="ECO:0007669"/>
    <property type="project" value="UniProtKB-SubCell"/>
</dbReference>
<dbReference type="Proteomes" id="UP000345637">
    <property type="component" value="Unassembled WGS sequence"/>
</dbReference>
<dbReference type="SUPFAM" id="SSF52540">
    <property type="entry name" value="P-loop containing nucleoside triphosphate hydrolases"/>
    <property type="match status" value="1"/>
</dbReference>
<evidence type="ECO:0000256" key="4">
    <source>
        <dbReference type="ARBA" id="ARBA00022989"/>
    </source>
</evidence>
<dbReference type="PANTHER" id="PTHR37937:SF1">
    <property type="entry name" value="CONJUGATIVE TRANSFER: DNA TRANSPORT"/>
    <property type="match status" value="1"/>
</dbReference>
<reference evidence="7 8" key="1">
    <citation type="submission" date="2019-03" db="EMBL/GenBank/DDBJ databases">
        <authorList>
            <consortium name="Pathogen Informatics"/>
        </authorList>
    </citation>
    <scope>NUCLEOTIDE SEQUENCE [LARGE SCALE GENOMIC DNA]</scope>
    <source>
        <strain evidence="7 8">NCTC12998</strain>
    </source>
</reference>
<name>A0A485D3S6_RAOPL</name>
<evidence type="ECO:0000256" key="2">
    <source>
        <dbReference type="ARBA" id="ARBA00022475"/>
    </source>
</evidence>
<dbReference type="Pfam" id="PF10412">
    <property type="entry name" value="TrwB_AAD_bind"/>
    <property type="match status" value="1"/>
</dbReference>
<dbReference type="InterPro" id="IPR019476">
    <property type="entry name" value="T4SS_TraD_DNA-bd"/>
</dbReference>
<evidence type="ECO:0000256" key="5">
    <source>
        <dbReference type="ARBA" id="ARBA00023136"/>
    </source>
</evidence>
<evidence type="ECO:0000256" key="3">
    <source>
        <dbReference type="ARBA" id="ARBA00022692"/>
    </source>
</evidence>
<dbReference type="InterPro" id="IPR027417">
    <property type="entry name" value="P-loop_NTPase"/>
</dbReference>
<dbReference type="Gene3D" id="3.40.50.300">
    <property type="entry name" value="P-loop containing nucleotide triphosphate hydrolases"/>
    <property type="match status" value="1"/>
</dbReference>
<dbReference type="AlphaFoldDB" id="A0A485D3S6"/>
<gene>
    <name evidence="7" type="primary">traD_3</name>
    <name evidence="7" type="ORF">NCTC12998_07117</name>
</gene>
<dbReference type="PANTHER" id="PTHR37937">
    <property type="entry name" value="CONJUGATIVE TRANSFER: DNA TRANSPORT"/>
    <property type="match status" value="1"/>
</dbReference>
<accession>A0A485D3S6</accession>